<evidence type="ECO:0000313" key="3">
    <source>
        <dbReference type="Proteomes" id="UP000326305"/>
    </source>
</evidence>
<dbReference type="Pfam" id="PF24582">
    <property type="entry name" value="DUF7609"/>
    <property type="match status" value="1"/>
</dbReference>
<reference evidence="2 3" key="1">
    <citation type="submission" date="2019-08" db="EMBL/GenBank/DDBJ databases">
        <authorList>
            <person name="Zhang R."/>
        </authorList>
    </citation>
    <scope>NUCLEOTIDE SEQUENCE [LARGE SCALE GENOMIC DNA]</scope>
</reference>
<evidence type="ECO:0000259" key="1">
    <source>
        <dbReference type="Pfam" id="PF24582"/>
    </source>
</evidence>
<dbReference type="RefSeq" id="YP_009998190.1">
    <property type="nucleotide sequence ID" value="NC_052984.1"/>
</dbReference>
<dbReference type="KEGG" id="vg:62680772"/>
<feature type="domain" description="DUF7609" evidence="1">
    <location>
        <begin position="30"/>
        <end position="113"/>
    </location>
</feature>
<keyword evidence="3" id="KW-1185">Reference proteome</keyword>
<proteinExistence type="predicted"/>
<accession>A0A5J6T855</accession>
<protein>
    <recommendedName>
        <fullName evidence="1">DUF7609 domain-containing protein</fullName>
    </recommendedName>
</protein>
<sequence length="113" mass="11752">MSQDALRTEILAAPVAPSEAVDSTPTGRPGSNTSYIAALDVGRSFIYNAEVPGTINLASAAQVVATTKGKVRDNINAAVSRASKLTGNRYTTNVDSVMIAGRLFVVALVTRAE</sequence>
<dbReference type="EMBL" id="MN317029">
    <property type="protein sequence ID" value="QFG04425.1"/>
    <property type="molecule type" value="Genomic_DNA"/>
</dbReference>
<dbReference type="InterPro" id="IPR056028">
    <property type="entry name" value="DUF7609"/>
</dbReference>
<dbReference type="Proteomes" id="UP000326305">
    <property type="component" value="Segment"/>
</dbReference>
<name>A0A5J6T855_9CAUD</name>
<evidence type="ECO:0000313" key="2">
    <source>
        <dbReference type="EMBL" id="QFG04425.1"/>
    </source>
</evidence>
<organism evidence="2 3">
    <name type="scientific">Aeromonas phage vB_AhyS-A18P4</name>
    <dbReference type="NCBI Taxonomy" id="2608321"/>
    <lineage>
        <taxon>Viruses</taxon>
        <taxon>Duplodnaviria</taxon>
        <taxon>Heunggongvirae</taxon>
        <taxon>Uroviricota</taxon>
        <taxon>Caudoviricetes</taxon>
        <taxon>Casjensviridae</taxon>
        <taxon>Sharonstreetvirus</taxon>
        <taxon>Sharonstreetvirus A18P4</taxon>
    </lineage>
</organism>
<dbReference type="GeneID" id="62680772"/>